<dbReference type="EMBL" id="PGOL01002996">
    <property type="protein sequence ID" value="PKI43707.1"/>
    <property type="molecule type" value="Genomic_DNA"/>
</dbReference>
<organism evidence="1 2">
    <name type="scientific">Punica granatum</name>
    <name type="common">Pomegranate</name>
    <dbReference type="NCBI Taxonomy" id="22663"/>
    <lineage>
        <taxon>Eukaryota</taxon>
        <taxon>Viridiplantae</taxon>
        <taxon>Streptophyta</taxon>
        <taxon>Embryophyta</taxon>
        <taxon>Tracheophyta</taxon>
        <taxon>Spermatophyta</taxon>
        <taxon>Magnoliopsida</taxon>
        <taxon>eudicotyledons</taxon>
        <taxon>Gunneridae</taxon>
        <taxon>Pentapetalae</taxon>
        <taxon>rosids</taxon>
        <taxon>malvids</taxon>
        <taxon>Myrtales</taxon>
        <taxon>Lythraceae</taxon>
        <taxon>Punica</taxon>
    </lineage>
</organism>
<protein>
    <submittedName>
        <fullName evidence="1">Uncharacterized protein</fullName>
    </submittedName>
</protein>
<dbReference type="AlphaFoldDB" id="A0A2I0II70"/>
<dbReference type="Proteomes" id="UP000233551">
    <property type="component" value="Unassembled WGS sequence"/>
</dbReference>
<accession>A0A2I0II70</accession>
<name>A0A2I0II70_PUNGR</name>
<gene>
    <name evidence="1" type="ORF">CRG98_035906</name>
</gene>
<evidence type="ECO:0000313" key="2">
    <source>
        <dbReference type="Proteomes" id="UP000233551"/>
    </source>
</evidence>
<reference evidence="1 2" key="1">
    <citation type="submission" date="2017-11" db="EMBL/GenBank/DDBJ databases">
        <title>De-novo sequencing of pomegranate (Punica granatum L.) genome.</title>
        <authorList>
            <person name="Akparov Z."/>
            <person name="Amiraslanov A."/>
            <person name="Hajiyeva S."/>
            <person name="Abbasov M."/>
            <person name="Kaur K."/>
            <person name="Hamwieh A."/>
            <person name="Solovyev V."/>
            <person name="Salamov A."/>
            <person name="Braich B."/>
            <person name="Kosarev P."/>
            <person name="Mahmoud A."/>
            <person name="Hajiyev E."/>
            <person name="Babayeva S."/>
            <person name="Izzatullayeva V."/>
            <person name="Mammadov A."/>
            <person name="Mammadov A."/>
            <person name="Sharifova S."/>
            <person name="Ojaghi J."/>
            <person name="Eynullazada K."/>
            <person name="Bayramov B."/>
            <person name="Abdulazimova A."/>
            <person name="Shahmuradov I."/>
        </authorList>
    </citation>
    <scope>NUCLEOTIDE SEQUENCE [LARGE SCALE GENOMIC DNA]</scope>
    <source>
        <strain evidence="2">cv. AG2017</strain>
        <tissue evidence="1">Leaf</tissue>
    </source>
</reference>
<evidence type="ECO:0000313" key="1">
    <source>
        <dbReference type="EMBL" id="PKI43707.1"/>
    </source>
</evidence>
<proteinExistence type="predicted"/>
<keyword evidence="2" id="KW-1185">Reference proteome</keyword>
<feature type="non-terminal residue" evidence="1">
    <location>
        <position position="93"/>
    </location>
</feature>
<sequence>MGLFGRSSRTAVCLDVTLSSSALAYRLVCVSLPDLCASHRPSVARPRLSLSASLSPLPLDLRNSACPPSLGLIGLRQLPLVAIRSPLRSPIII</sequence>
<comment type="caution">
    <text evidence="1">The sequence shown here is derived from an EMBL/GenBank/DDBJ whole genome shotgun (WGS) entry which is preliminary data.</text>
</comment>